<comment type="caution">
    <text evidence="2">The sequence shown here is derived from an EMBL/GenBank/DDBJ whole genome shotgun (WGS) entry which is preliminary data.</text>
</comment>
<accession>A0A2N0Z4D0</accession>
<evidence type="ECO:0000313" key="2">
    <source>
        <dbReference type="EMBL" id="PKG24366.1"/>
    </source>
</evidence>
<proteinExistence type="predicted"/>
<feature type="transmembrane region" description="Helical" evidence="1">
    <location>
        <begin position="37"/>
        <end position="58"/>
    </location>
</feature>
<dbReference type="OrthoDB" id="1656098at2"/>
<dbReference type="RefSeq" id="WP_101176490.1">
    <property type="nucleotide sequence ID" value="NZ_PISE01000014.1"/>
</dbReference>
<dbReference type="EMBL" id="PISE01000014">
    <property type="protein sequence ID" value="PKG24366.1"/>
    <property type="molecule type" value="Genomic_DNA"/>
</dbReference>
<keyword evidence="1" id="KW-1133">Transmembrane helix</keyword>
<protein>
    <submittedName>
        <fullName evidence="2">Uncharacterized protein</fullName>
    </submittedName>
</protein>
<evidence type="ECO:0000313" key="3">
    <source>
        <dbReference type="Proteomes" id="UP000233375"/>
    </source>
</evidence>
<sequence>MDMVLPLLGVGSAFAFVILLIIAIIGWMLKKKWKKRIFLASIISLAVLLVCLGIDKIVETNSKSVSKEESQENIDITFDKFSYKVEKFSYNKDENSIDIELSTNIPNGTEVNIGFNKMMVIEEGIKDIDDPVVKQLAWEKAATEVKEGKIKLHYDGSDKETKLINGQYGVWLDFEVGSLKNEQLFAELGSMEEAKSRFKENTISETADKGEYSIIIGQQFLNITNSISYKELKKQEQEAIEQKKASAKELRFAELEKNPNKHAEEYVKFKGEILQIMEDSTSTVIRLAVTKESYGYDISDVVYITYAGTTEFVEEDIITVYGTVKGSHTYESQAGHQITLPYIEAEIIE</sequence>
<organism evidence="2 3">
    <name type="scientific">Niallia nealsonii</name>
    <dbReference type="NCBI Taxonomy" id="115979"/>
    <lineage>
        <taxon>Bacteria</taxon>
        <taxon>Bacillati</taxon>
        <taxon>Bacillota</taxon>
        <taxon>Bacilli</taxon>
        <taxon>Bacillales</taxon>
        <taxon>Bacillaceae</taxon>
        <taxon>Niallia</taxon>
    </lineage>
</organism>
<reference evidence="2 3" key="1">
    <citation type="journal article" date="2003" name="Int. J. Syst. Evol. Microbiol.">
        <title>Bacillus nealsonii sp. nov., isolated from a spacecraft-assembly facility, whose spores are gamma-radiation resistant.</title>
        <authorList>
            <person name="Venkateswaran K."/>
            <person name="Kempf M."/>
            <person name="Chen F."/>
            <person name="Satomi M."/>
            <person name="Nicholson W."/>
            <person name="Kern R."/>
        </authorList>
    </citation>
    <scope>NUCLEOTIDE SEQUENCE [LARGE SCALE GENOMIC DNA]</scope>
    <source>
        <strain evidence="2 3">FO-92</strain>
    </source>
</reference>
<keyword evidence="3" id="KW-1185">Reference proteome</keyword>
<feature type="transmembrane region" description="Helical" evidence="1">
    <location>
        <begin position="6"/>
        <end position="25"/>
    </location>
</feature>
<dbReference type="Proteomes" id="UP000233375">
    <property type="component" value="Unassembled WGS sequence"/>
</dbReference>
<evidence type="ECO:0000256" key="1">
    <source>
        <dbReference type="SAM" id="Phobius"/>
    </source>
</evidence>
<name>A0A2N0Z4D0_9BACI</name>
<keyword evidence="1" id="KW-0472">Membrane</keyword>
<gene>
    <name evidence="2" type="ORF">CWS01_07055</name>
</gene>
<keyword evidence="1" id="KW-0812">Transmembrane</keyword>
<dbReference type="AlphaFoldDB" id="A0A2N0Z4D0"/>